<dbReference type="EMBL" id="VSRR010000954">
    <property type="protein sequence ID" value="MPC21227.1"/>
    <property type="molecule type" value="Genomic_DNA"/>
</dbReference>
<proteinExistence type="predicted"/>
<dbReference type="Proteomes" id="UP000324222">
    <property type="component" value="Unassembled WGS sequence"/>
</dbReference>
<feature type="compositionally biased region" description="Basic residues" evidence="1">
    <location>
        <begin position="105"/>
        <end position="116"/>
    </location>
</feature>
<name>A0A5B7DJ62_PORTR</name>
<gene>
    <name evidence="2" type="ORF">E2C01_014203</name>
</gene>
<feature type="compositionally biased region" description="Polar residues" evidence="1">
    <location>
        <begin position="120"/>
        <end position="133"/>
    </location>
</feature>
<dbReference type="AlphaFoldDB" id="A0A5B7DJ62"/>
<keyword evidence="3" id="KW-1185">Reference proteome</keyword>
<evidence type="ECO:0000313" key="2">
    <source>
        <dbReference type="EMBL" id="MPC21227.1"/>
    </source>
</evidence>
<organism evidence="2 3">
    <name type="scientific">Portunus trituberculatus</name>
    <name type="common">Swimming crab</name>
    <name type="synonym">Neptunus trituberculatus</name>
    <dbReference type="NCBI Taxonomy" id="210409"/>
    <lineage>
        <taxon>Eukaryota</taxon>
        <taxon>Metazoa</taxon>
        <taxon>Ecdysozoa</taxon>
        <taxon>Arthropoda</taxon>
        <taxon>Crustacea</taxon>
        <taxon>Multicrustacea</taxon>
        <taxon>Malacostraca</taxon>
        <taxon>Eumalacostraca</taxon>
        <taxon>Eucarida</taxon>
        <taxon>Decapoda</taxon>
        <taxon>Pleocyemata</taxon>
        <taxon>Brachyura</taxon>
        <taxon>Eubrachyura</taxon>
        <taxon>Portunoidea</taxon>
        <taxon>Portunidae</taxon>
        <taxon>Portuninae</taxon>
        <taxon>Portunus</taxon>
    </lineage>
</organism>
<feature type="region of interest" description="Disordered" evidence="1">
    <location>
        <begin position="173"/>
        <end position="196"/>
    </location>
</feature>
<protein>
    <submittedName>
        <fullName evidence="2">Uncharacterized protein</fullName>
    </submittedName>
</protein>
<comment type="caution">
    <text evidence="2">The sequence shown here is derived from an EMBL/GenBank/DDBJ whole genome shotgun (WGS) entry which is preliminary data.</text>
</comment>
<feature type="region of interest" description="Disordered" evidence="1">
    <location>
        <begin position="94"/>
        <end position="146"/>
    </location>
</feature>
<feature type="compositionally biased region" description="Polar residues" evidence="1">
    <location>
        <begin position="177"/>
        <end position="188"/>
    </location>
</feature>
<sequence length="207" mass="23247">MHHIPVLQLKYTTSSSAYPSLHYHHHNTNPWPHNPFFSSHIRPREDNTKHTYTKLNHIRITTKHKTHNPNTTTTITITLKNPNLRTLHWNPYPASSISPLNRQLPRPHPRSPRHSPCKGQKTSQPSTGRQGTTDPHRDLMTPDARSGLGVVWRGECKLVSGVDTHLEAVEVQEATRGKSQAASSNTTKTDADNVFPVSHSLPAGLRC</sequence>
<accession>A0A5B7DJ62</accession>
<evidence type="ECO:0000313" key="3">
    <source>
        <dbReference type="Proteomes" id="UP000324222"/>
    </source>
</evidence>
<evidence type="ECO:0000256" key="1">
    <source>
        <dbReference type="SAM" id="MobiDB-lite"/>
    </source>
</evidence>
<reference evidence="2 3" key="1">
    <citation type="submission" date="2019-05" db="EMBL/GenBank/DDBJ databases">
        <title>Another draft genome of Portunus trituberculatus and its Hox gene families provides insights of decapod evolution.</title>
        <authorList>
            <person name="Jeong J.-H."/>
            <person name="Song I."/>
            <person name="Kim S."/>
            <person name="Choi T."/>
            <person name="Kim D."/>
            <person name="Ryu S."/>
            <person name="Kim W."/>
        </authorList>
    </citation>
    <scope>NUCLEOTIDE SEQUENCE [LARGE SCALE GENOMIC DNA]</scope>
    <source>
        <tissue evidence="2">Muscle</tissue>
    </source>
</reference>